<dbReference type="AlphaFoldDB" id="A0A336LFN1"/>
<dbReference type="PANTHER" id="PTHR36694">
    <property type="entry name" value="PASIFLORA 1, ISOFORM A-RELATED"/>
    <property type="match status" value="1"/>
</dbReference>
<dbReference type="PANTHER" id="PTHR36694:SF11">
    <property type="entry name" value="LP21121P-RELATED"/>
    <property type="match status" value="1"/>
</dbReference>
<evidence type="ECO:0000313" key="3">
    <source>
        <dbReference type="EMBL" id="SSX34717.1"/>
    </source>
</evidence>
<proteinExistence type="predicted"/>
<name>A0A336LFN1_CULSO</name>
<dbReference type="GO" id="GO:0035159">
    <property type="term" value="P:regulation of tube length, open tracheal system"/>
    <property type="evidence" value="ECO:0007669"/>
    <property type="project" value="TreeGrafter"/>
</dbReference>
<feature type="transmembrane region" description="Helical" evidence="1">
    <location>
        <begin position="101"/>
        <end position="124"/>
    </location>
</feature>
<keyword evidence="1" id="KW-0812">Transmembrane</keyword>
<feature type="transmembrane region" description="Helical" evidence="1">
    <location>
        <begin position="21"/>
        <end position="43"/>
    </location>
</feature>
<evidence type="ECO:0000313" key="2">
    <source>
        <dbReference type="EMBL" id="SSX15345.1"/>
    </source>
</evidence>
<sequence>MVVLKSCWSPCLWTDSITKGTYAVAVYTAAMSVILITVTDYMLRGGESAQIWSPLFETDIRDSMQYVGGFFEAYFLLLIVSSICIVFSIKTYTRGWLLPWLILMGIVILFQFVFGLWLIGGYYIYLANTLNAFILWLWMGLHIYFWLCVFSQYQIFLISQSPNIEMLMPYY</sequence>
<feature type="transmembrane region" description="Helical" evidence="1">
    <location>
        <begin position="136"/>
        <end position="158"/>
    </location>
</feature>
<dbReference type="GO" id="GO:0060857">
    <property type="term" value="P:establishment of glial blood-brain barrier"/>
    <property type="evidence" value="ECO:0007669"/>
    <property type="project" value="TreeGrafter"/>
</dbReference>
<gene>
    <name evidence="2" type="primary">CSON008427</name>
</gene>
<reference evidence="2" key="1">
    <citation type="submission" date="2018-04" db="EMBL/GenBank/DDBJ databases">
        <authorList>
            <person name="Go L.Y."/>
            <person name="Mitchell J.A."/>
        </authorList>
    </citation>
    <scope>NUCLEOTIDE SEQUENCE</scope>
    <source>
        <tissue evidence="2">Whole organism</tissue>
    </source>
</reference>
<dbReference type="VEuPathDB" id="VectorBase:CSON008427"/>
<dbReference type="OMA" id="LILWVWM"/>
<protein>
    <submittedName>
        <fullName evidence="2">CSON008427 protein</fullName>
    </submittedName>
</protein>
<evidence type="ECO:0000256" key="1">
    <source>
        <dbReference type="SAM" id="Phobius"/>
    </source>
</evidence>
<accession>A0A336LFN1</accession>
<dbReference type="EMBL" id="UFQT01003189">
    <property type="protein sequence ID" value="SSX34717.1"/>
    <property type="molecule type" value="Genomic_DNA"/>
</dbReference>
<keyword evidence="1" id="KW-0472">Membrane</keyword>
<reference evidence="3" key="2">
    <citation type="submission" date="2018-07" db="EMBL/GenBank/DDBJ databases">
        <authorList>
            <person name="Quirk P.G."/>
            <person name="Krulwich T.A."/>
        </authorList>
    </citation>
    <scope>NUCLEOTIDE SEQUENCE</scope>
</reference>
<dbReference type="EMBL" id="UFQS01003189">
    <property type="protein sequence ID" value="SSX15345.1"/>
    <property type="molecule type" value="Genomic_DNA"/>
</dbReference>
<keyword evidence="1" id="KW-1133">Transmembrane helix</keyword>
<organism evidence="2">
    <name type="scientific">Culicoides sonorensis</name>
    <name type="common">Biting midge</name>
    <dbReference type="NCBI Taxonomy" id="179676"/>
    <lineage>
        <taxon>Eukaryota</taxon>
        <taxon>Metazoa</taxon>
        <taxon>Ecdysozoa</taxon>
        <taxon>Arthropoda</taxon>
        <taxon>Hexapoda</taxon>
        <taxon>Insecta</taxon>
        <taxon>Pterygota</taxon>
        <taxon>Neoptera</taxon>
        <taxon>Endopterygota</taxon>
        <taxon>Diptera</taxon>
        <taxon>Nematocera</taxon>
        <taxon>Chironomoidea</taxon>
        <taxon>Ceratopogonidae</taxon>
        <taxon>Ceratopogoninae</taxon>
        <taxon>Culicoides</taxon>
        <taxon>Monoculicoides</taxon>
    </lineage>
</organism>
<dbReference type="InterPro" id="IPR031720">
    <property type="entry name" value="DUF4728"/>
</dbReference>
<dbReference type="GO" id="GO:0019991">
    <property type="term" value="P:septate junction assembly"/>
    <property type="evidence" value="ECO:0007669"/>
    <property type="project" value="TreeGrafter"/>
</dbReference>
<dbReference type="Pfam" id="PF15860">
    <property type="entry name" value="DUF4728"/>
    <property type="match status" value="1"/>
</dbReference>
<dbReference type="GO" id="GO:0005886">
    <property type="term" value="C:plasma membrane"/>
    <property type="evidence" value="ECO:0007669"/>
    <property type="project" value="TreeGrafter"/>
</dbReference>
<feature type="transmembrane region" description="Helical" evidence="1">
    <location>
        <begin position="63"/>
        <end position="89"/>
    </location>
</feature>